<gene>
    <name evidence="2" type="primary">BnaC05g34650D</name>
    <name evidence="2" type="ORF">GSBRNA2T00026778001</name>
</gene>
<dbReference type="PaxDb" id="3708-A0A078GGM9"/>
<evidence type="ECO:0000313" key="3">
    <source>
        <dbReference type="Proteomes" id="UP000028999"/>
    </source>
</evidence>
<sequence>MLFRFEVWHHQVIMINEYWCEILILIDWWNFGNKYRYLRRIVKRIQG</sequence>
<keyword evidence="3" id="KW-1185">Reference proteome</keyword>
<protein>
    <submittedName>
        <fullName evidence="2">BnaC05g34650D protein</fullName>
    </submittedName>
</protein>
<evidence type="ECO:0000256" key="1">
    <source>
        <dbReference type="SAM" id="Phobius"/>
    </source>
</evidence>
<keyword evidence="1" id="KW-0472">Membrane</keyword>
<dbReference type="Proteomes" id="UP000028999">
    <property type="component" value="Unassembled WGS sequence"/>
</dbReference>
<dbReference type="EMBL" id="LK032159">
    <property type="protein sequence ID" value="CDY24489.1"/>
    <property type="molecule type" value="Genomic_DNA"/>
</dbReference>
<dbReference type="Gramene" id="CDY24489">
    <property type="protein sequence ID" value="CDY24489"/>
    <property type="gene ID" value="GSBRNA2T00026778001"/>
</dbReference>
<feature type="transmembrane region" description="Helical" evidence="1">
    <location>
        <begin position="12"/>
        <end position="31"/>
    </location>
</feature>
<reference evidence="2 3" key="1">
    <citation type="journal article" date="2014" name="Science">
        <title>Plant genetics. Early allopolyploid evolution in the post-Neolithic Brassica napus oilseed genome.</title>
        <authorList>
            <person name="Chalhoub B."/>
            <person name="Denoeud F."/>
            <person name="Liu S."/>
            <person name="Parkin I.A."/>
            <person name="Tang H."/>
            <person name="Wang X."/>
            <person name="Chiquet J."/>
            <person name="Belcram H."/>
            <person name="Tong C."/>
            <person name="Samans B."/>
            <person name="Correa M."/>
            <person name="Da Silva C."/>
            <person name="Just J."/>
            <person name="Falentin C."/>
            <person name="Koh C.S."/>
            <person name="Le Clainche I."/>
            <person name="Bernard M."/>
            <person name="Bento P."/>
            <person name="Noel B."/>
            <person name="Labadie K."/>
            <person name="Alberti A."/>
            <person name="Charles M."/>
            <person name="Arnaud D."/>
            <person name="Guo H."/>
            <person name="Daviaud C."/>
            <person name="Alamery S."/>
            <person name="Jabbari K."/>
            <person name="Zhao M."/>
            <person name="Edger P.P."/>
            <person name="Chelaifa H."/>
            <person name="Tack D."/>
            <person name="Lassalle G."/>
            <person name="Mestiri I."/>
            <person name="Schnel N."/>
            <person name="Le Paslier M.C."/>
            <person name="Fan G."/>
            <person name="Renault V."/>
            <person name="Bayer P.E."/>
            <person name="Golicz A.A."/>
            <person name="Manoli S."/>
            <person name="Lee T.H."/>
            <person name="Thi V.H."/>
            <person name="Chalabi S."/>
            <person name="Hu Q."/>
            <person name="Fan C."/>
            <person name="Tollenaere R."/>
            <person name="Lu Y."/>
            <person name="Battail C."/>
            <person name="Shen J."/>
            <person name="Sidebottom C.H."/>
            <person name="Wang X."/>
            <person name="Canaguier A."/>
            <person name="Chauveau A."/>
            <person name="Berard A."/>
            <person name="Deniot G."/>
            <person name="Guan M."/>
            <person name="Liu Z."/>
            <person name="Sun F."/>
            <person name="Lim Y.P."/>
            <person name="Lyons E."/>
            <person name="Town C.D."/>
            <person name="Bancroft I."/>
            <person name="Wang X."/>
            <person name="Meng J."/>
            <person name="Ma J."/>
            <person name="Pires J.C."/>
            <person name="King G.J."/>
            <person name="Brunel D."/>
            <person name="Delourme R."/>
            <person name="Renard M."/>
            <person name="Aury J.M."/>
            <person name="Adams K.L."/>
            <person name="Batley J."/>
            <person name="Snowdon R.J."/>
            <person name="Tost J."/>
            <person name="Edwards D."/>
            <person name="Zhou Y."/>
            <person name="Hua W."/>
            <person name="Sharpe A.G."/>
            <person name="Paterson A.H."/>
            <person name="Guan C."/>
            <person name="Wincker P."/>
        </authorList>
    </citation>
    <scope>NUCLEOTIDE SEQUENCE [LARGE SCALE GENOMIC DNA]</scope>
    <source>
        <strain evidence="3">cv. Darmor-bzh</strain>
    </source>
</reference>
<keyword evidence="1" id="KW-0812">Transmembrane</keyword>
<dbReference type="AlphaFoldDB" id="A0A078GGM9"/>
<name>A0A078GGM9_BRANA</name>
<evidence type="ECO:0000313" key="2">
    <source>
        <dbReference type="EMBL" id="CDY24489.1"/>
    </source>
</evidence>
<accession>A0A078GGM9</accession>
<keyword evidence="1" id="KW-1133">Transmembrane helix</keyword>
<proteinExistence type="predicted"/>
<organism evidence="2 3">
    <name type="scientific">Brassica napus</name>
    <name type="common">Rape</name>
    <dbReference type="NCBI Taxonomy" id="3708"/>
    <lineage>
        <taxon>Eukaryota</taxon>
        <taxon>Viridiplantae</taxon>
        <taxon>Streptophyta</taxon>
        <taxon>Embryophyta</taxon>
        <taxon>Tracheophyta</taxon>
        <taxon>Spermatophyta</taxon>
        <taxon>Magnoliopsida</taxon>
        <taxon>eudicotyledons</taxon>
        <taxon>Gunneridae</taxon>
        <taxon>Pentapetalae</taxon>
        <taxon>rosids</taxon>
        <taxon>malvids</taxon>
        <taxon>Brassicales</taxon>
        <taxon>Brassicaceae</taxon>
        <taxon>Brassiceae</taxon>
        <taxon>Brassica</taxon>
    </lineage>
</organism>